<accession>A0A4Q0MIB8</accession>
<dbReference type="Pfam" id="PF01315">
    <property type="entry name" value="Ald_Xan_dh_C"/>
    <property type="match status" value="1"/>
</dbReference>
<name>A0A4Q0MIB8_9HYPH</name>
<proteinExistence type="predicted"/>
<dbReference type="EMBL" id="RYFI01000009">
    <property type="protein sequence ID" value="RXF73308.1"/>
    <property type="molecule type" value="Genomic_DNA"/>
</dbReference>
<dbReference type="Pfam" id="PF02738">
    <property type="entry name" value="MoCoBD_1"/>
    <property type="match status" value="1"/>
</dbReference>
<dbReference type="Pfam" id="PF20256">
    <property type="entry name" value="MoCoBD_2"/>
    <property type="match status" value="2"/>
</dbReference>
<evidence type="ECO:0000313" key="2">
    <source>
        <dbReference type="EMBL" id="RXF73308.1"/>
    </source>
</evidence>
<sequence length="704" mass="74987">MAVSASPIGQPLDRVDGRLKVTGRAPYAFEHRTPQPAAYGFILGATVAKGRITTIDSTAAEKAPGVLLVMTHRNAPKQAPFGPPTVPTNRFQRARPYLADDRVRHWGEPVALVVAETFEAARHAASLVEVSYAAEDKKIGLREHLSEAWAPPKIQVGLKTDTSIGDFEAAFASGEVTVDAEYHVAQQHHMALEPHASIASWEGDALTLVTATQVVSSARACVAATLEMPKEKVRIVSPYVGGGFGGKLGVRADALLSAFAARALGRPVKVAQTRQQIFYVAGHRAESIQRIRLSAGKDGRLTGVSHDVVMQNCPTEDYAEQTAAQTRSLYGAPSIRTTHRLVNLDMQGGEPVRAPGEAPGMLALESAIDELAVKLGMDPVELRILNDVQTDPEKKVPFSSRRFVECLREGARRFGWADRPMRPRQRREGSTLIGYGVSAAMRPNYINAATAHASVSPDRKATIRIDMTDIGTGTYTILTQVAAETLGLPTKDVTVLLGDSLYPQSPGAGGSWGAASSATATLEACRALKAKMDAANEPVALEATGSVKAMKDNPDYKNFAQYCFGAHFAEVAVDEDTGEIRLRRMLGVFSAGRILNAKTARSQLIGGMIWGVSSALFEEAANDARFGHVANGDLAEYHVAAHADVPNVDAVFLDDRDDKANPLGAKGIGELGICGAGGSIANAVFNATGVRARTFPITLDSVIA</sequence>
<comment type="caution">
    <text evidence="2">The sequence shown here is derived from an EMBL/GenBank/DDBJ whole genome shotgun (WGS) entry which is preliminary data.</text>
</comment>
<dbReference type="PANTHER" id="PTHR11908:SF123">
    <property type="entry name" value="ALDEHYDE OXIDOREDUCTASE MOLYBDENUM-BINDING SUBUNIT PAOC"/>
    <property type="match status" value="1"/>
</dbReference>
<dbReference type="InterPro" id="IPR046867">
    <property type="entry name" value="AldOxase/xan_DH_MoCoBD2"/>
</dbReference>
<dbReference type="AlphaFoldDB" id="A0A4Q0MIB8"/>
<protein>
    <submittedName>
        <fullName evidence="2">Xanthine dehydrogenase family protein molybdopterin-binding subunit</fullName>
    </submittedName>
</protein>
<dbReference type="GO" id="GO:0005506">
    <property type="term" value="F:iron ion binding"/>
    <property type="evidence" value="ECO:0007669"/>
    <property type="project" value="InterPro"/>
</dbReference>
<evidence type="ECO:0000259" key="1">
    <source>
        <dbReference type="SMART" id="SM01008"/>
    </source>
</evidence>
<organism evidence="2 3">
    <name type="scientific">Hansschlegelia zhihuaiae</name>
    <dbReference type="NCBI Taxonomy" id="405005"/>
    <lineage>
        <taxon>Bacteria</taxon>
        <taxon>Pseudomonadati</taxon>
        <taxon>Pseudomonadota</taxon>
        <taxon>Alphaproteobacteria</taxon>
        <taxon>Hyphomicrobiales</taxon>
        <taxon>Methylopilaceae</taxon>
        <taxon>Hansschlegelia</taxon>
    </lineage>
</organism>
<dbReference type="PANTHER" id="PTHR11908">
    <property type="entry name" value="XANTHINE DEHYDROGENASE"/>
    <property type="match status" value="1"/>
</dbReference>
<dbReference type="GO" id="GO:0016491">
    <property type="term" value="F:oxidoreductase activity"/>
    <property type="evidence" value="ECO:0007669"/>
    <property type="project" value="InterPro"/>
</dbReference>
<dbReference type="SUPFAM" id="SSF54665">
    <property type="entry name" value="CO dehydrogenase molybdoprotein N-domain-like"/>
    <property type="match status" value="1"/>
</dbReference>
<evidence type="ECO:0000313" key="3">
    <source>
        <dbReference type="Proteomes" id="UP000289708"/>
    </source>
</evidence>
<dbReference type="InterPro" id="IPR016208">
    <property type="entry name" value="Ald_Oxase/xanthine_DH-like"/>
</dbReference>
<gene>
    <name evidence="2" type="ORF">EK403_10795</name>
</gene>
<dbReference type="SMART" id="SM01008">
    <property type="entry name" value="Ald_Xan_dh_C"/>
    <property type="match status" value="1"/>
</dbReference>
<dbReference type="OrthoDB" id="8428274at2"/>
<reference evidence="2 3" key="1">
    <citation type="submission" date="2018-12" db="EMBL/GenBank/DDBJ databases">
        <title>bacterium Hansschlegelia zhihuaiae S113.</title>
        <authorList>
            <person name="He J."/>
        </authorList>
    </citation>
    <scope>NUCLEOTIDE SEQUENCE [LARGE SCALE GENOMIC DNA]</scope>
    <source>
        <strain evidence="2 3">S 113</strain>
    </source>
</reference>
<dbReference type="InterPro" id="IPR000674">
    <property type="entry name" value="Ald_Oxase/Xan_DH_a/b"/>
</dbReference>
<feature type="domain" description="Aldehyde oxidase/xanthine dehydrogenase a/b hammerhead" evidence="1">
    <location>
        <begin position="22"/>
        <end position="136"/>
    </location>
</feature>
<dbReference type="InterPro" id="IPR036856">
    <property type="entry name" value="Ald_Oxase/Xan_DH_a/b_sf"/>
</dbReference>
<dbReference type="Proteomes" id="UP000289708">
    <property type="component" value="Unassembled WGS sequence"/>
</dbReference>
<dbReference type="InterPro" id="IPR037165">
    <property type="entry name" value="AldOxase/xan_DH_Mopterin-bd_sf"/>
</dbReference>
<dbReference type="Gene3D" id="3.90.1170.50">
    <property type="entry name" value="Aldehyde oxidase/xanthine dehydrogenase, a/b hammerhead"/>
    <property type="match status" value="1"/>
</dbReference>
<dbReference type="InterPro" id="IPR008274">
    <property type="entry name" value="AldOxase/xan_DH_MoCoBD1"/>
</dbReference>
<keyword evidence="3" id="KW-1185">Reference proteome</keyword>
<dbReference type="SUPFAM" id="SSF56003">
    <property type="entry name" value="Molybdenum cofactor-binding domain"/>
    <property type="match status" value="1"/>
</dbReference>
<dbReference type="Gene3D" id="3.30.365.10">
    <property type="entry name" value="Aldehyde oxidase/xanthine dehydrogenase, molybdopterin binding domain"/>
    <property type="match status" value="4"/>
</dbReference>
<dbReference type="RefSeq" id="WP_128777501.1">
    <property type="nucleotide sequence ID" value="NZ_RYFI01000009.1"/>
</dbReference>